<name>A0A0B7BZ48_9EUPU</name>
<feature type="compositionally biased region" description="Low complexity" evidence="1">
    <location>
        <begin position="81"/>
        <end position="95"/>
    </location>
</feature>
<feature type="non-terminal residue" evidence="2">
    <location>
        <position position="95"/>
    </location>
</feature>
<sequence length="95" mass="10468">WNNNQFQQGLPSQGSQVKMFDPTQFHTTAALGGAQANKPRLHAKQQNVVTPTTPQAPQQAAQSSWSSWSSWAWNSDTANSQTGDQQQQTQQPVTM</sequence>
<feature type="non-terminal residue" evidence="2">
    <location>
        <position position="1"/>
    </location>
</feature>
<dbReference type="AlphaFoldDB" id="A0A0B7BZ48"/>
<feature type="compositionally biased region" description="Low complexity" evidence="1">
    <location>
        <begin position="50"/>
        <end position="73"/>
    </location>
</feature>
<proteinExistence type="predicted"/>
<reference evidence="2" key="1">
    <citation type="submission" date="2014-12" db="EMBL/GenBank/DDBJ databases">
        <title>Insight into the proteome of Arion vulgaris.</title>
        <authorList>
            <person name="Aradska J."/>
            <person name="Bulat T."/>
            <person name="Smidak R."/>
            <person name="Sarate P."/>
            <person name="Gangsoo J."/>
            <person name="Sialana F."/>
            <person name="Bilban M."/>
            <person name="Lubec G."/>
        </authorList>
    </citation>
    <scope>NUCLEOTIDE SEQUENCE</scope>
    <source>
        <tissue evidence="2">Skin</tissue>
    </source>
</reference>
<gene>
    <name evidence="2" type="primary">ORF218135</name>
</gene>
<protein>
    <submittedName>
        <fullName evidence="2">Uncharacterized protein</fullName>
    </submittedName>
</protein>
<evidence type="ECO:0000256" key="1">
    <source>
        <dbReference type="SAM" id="MobiDB-lite"/>
    </source>
</evidence>
<feature type="region of interest" description="Disordered" evidence="1">
    <location>
        <begin position="34"/>
        <end position="95"/>
    </location>
</feature>
<dbReference type="EMBL" id="HACG01051356">
    <property type="protein sequence ID" value="CEK98227.1"/>
    <property type="molecule type" value="Transcribed_RNA"/>
</dbReference>
<organism evidence="2">
    <name type="scientific">Arion vulgaris</name>
    <dbReference type="NCBI Taxonomy" id="1028688"/>
    <lineage>
        <taxon>Eukaryota</taxon>
        <taxon>Metazoa</taxon>
        <taxon>Spiralia</taxon>
        <taxon>Lophotrochozoa</taxon>
        <taxon>Mollusca</taxon>
        <taxon>Gastropoda</taxon>
        <taxon>Heterobranchia</taxon>
        <taxon>Euthyneura</taxon>
        <taxon>Panpulmonata</taxon>
        <taxon>Eupulmonata</taxon>
        <taxon>Stylommatophora</taxon>
        <taxon>Helicina</taxon>
        <taxon>Arionoidea</taxon>
        <taxon>Arionidae</taxon>
        <taxon>Arion</taxon>
    </lineage>
</organism>
<evidence type="ECO:0000313" key="2">
    <source>
        <dbReference type="EMBL" id="CEK98227.1"/>
    </source>
</evidence>
<accession>A0A0B7BZ48</accession>